<evidence type="ECO:0000313" key="2">
    <source>
        <dbReference type="EMBL" id="PVU71634.1"/>
    </source>
</evidence>
<dbReference type="EMBL" id="QEFH01000002">
    <property type="protein sequence ID" value="PVU71634.1"/>
    <property type="molecule type" value="Genomic_DNA"/>
</dbReference>
<name>A0A2T9WUW1_NANST</name>
<evidence type="ECO:0000256" key="1">
    <source>
        <dbReference type="SAM" id="MobiDB-lite"/>
    </source>
</evidence>
<evidence type="ECO:0000313" key="3">
    <source>
        <dbReference type="Proteomes" id="UP000245908"/>
    </source>
</evidence>
<comment type="caution">
    <text evidence="2">The sequence shown here is derived from an EMBL/GenBank/DDBJ whole genome shotgun (WGS) entry which is preliminary data.</text>
</comment>
<sequence>MALNIRKISETARSKVYTEDGYFLGEVEDAIISDNKIYGWKIRVLDPDLSRRGIKGIIAPHQLIKAMGQIWIISKAVYSVRSTSEKEGEEKGGKETTEGESENKIEVEKVE</sequence>
<evidence type="ECO:0008006" key="4">
    <source>
        <dbReference type="Google" id="ProtNLM"/>
    </source>
</evidence>
<gene>
    <name evidence="2" type="ORF">DDW05_00325</name>
</gene>
<dbReference type="SUPFAM" id="SSF50346">
    <property type="entry name" value="PRC-barrel domain"/>
    <property type="match status" value="1"/>
</dbReference>
<dbReference type="Proteomes" id="UP000245908">
    <property type="component" value="Unassembled WGS sequence"/>
</dbReference>
<proteinExistence type="predicted"/>
<feature type="region of interest" description="Disordered" evidence="1">
    <location>
        <begin position="80"/>
        <end position="111"/>
    </location>
</feature>
<feature type="compositionally biased region" description="Basic and acidic residues" evidence="1">
    <location>
        <begin position="83"/>
        <end position="111"/>
    </location>
</feature>
<accession>A0A2T9WUW1</accession>
<protein>
    <recommendedName>
        <fullName evidence="4">PRC-barrel domain-containing protein</fullName>
    </recommendedName>
</protein>
<dbReference type="AlphaFoldDB" id="A0A2T9WUW1"/>
<dbReference type="InterPro" id="IPR011033">
    <property type="entry name" value="PRC_barrel-like_sf"/>
</dbReference>
<reference evidence="2 3" key="1">
    <citation type="journal article" date="2015" name="Appl. Environ. Microbiol.">
        <title>Nanoarchaeota, Their Sulfolobales Host, and Nanoarchaeota Virus Distribution across Yellowstone National Park Hot Springs.</title>
        <authorList>
            <person name="Munson-McGee J.H."/>
            <person name="Field E.K."/>
            <person name="Bateson M."/>
            <person name="Rooney C."/>
            <person name="Stepanauskas R."/>
            <person name="Young M.J."/>
        </authorList>
    </citation>
    <scope>NUCLEOTIDE SEQUENCE [LARGE SCALE GENOMIC DNA]</scope>
    <source>
        <strain evidence="2">SCGC AB-777_O03</strain>
    </source>
</reference>
<organism evidence="2 3">
    <name type="scientific">Nanobsidianus stetteri</name>
    <dbReference type="NCBI Taxonomy" id="1294122"/>
    <lineage>
        <taxon>Archaea</taxon>
        <taxon>Nanobdellota</taxon>
        <taxon>Candidatus Nanoarchaeia</taxon>
        <taxon>Nanoarchaeales</taxon>
        <taxon>Nanopusillaceae</taxon>
        <taxon>Candidatus Nanobsidianus</taxon>
    </lineage>
</organism>